<evidence type="ECO:0000313" key="4">
    <source>
        <dbReference type="Proteomes" id="UP001219525"/>
    </source>
</evidence>
<accession>A0AAD7E593</accession>
<reference evidence="3" key="1">
    <citation type="submission" date="2023-03" db="EMBL/GenBank/DDBJ databases">
        <title>Massive genome expansion in bonnet fungi (Mycena s.s.) driven by repeated elements and novel gene families across ecological guilds.</title>
        <authorList>
            <consortium name="Lawrence Berkeley National Laboratory"/>
            <person name="Harder C.B."/>
            <person name="Miyauchi S."/>
            <person name="Viragh M."/>
            <person name="Kuo A."/>
            <person name="Thoen E."/>
            <person name="Andreopoulos B."/>
            <person name="Lu D."/>
            <person name="Skrede I."/>
            <person name="Drula E."/>
            <person name="Henrissat B."/>
            <person name="Morin E."/>
            <person name="Kohler A."/>
            <person name="Barry K."/>
            <person name="LaButti K."/>
            <person name="Morin E."/>
            <person name="Salamov A."/>
            <person name="Lipzen A."/>
            <person name="Mereny Z."/>
            <person name="Hegedus B."/>
            <person name="Baldrian P."/>
            <person name="Stursova M."/>
            <person name="Weitz H."/>
            <person name="Taylor A."/>
            <person name="Grigoriev I.V."/>
            <person name="Nagy L.G."/>
            <person name="Martin F."/>
            <person name="Kauserud H."/>
        </authorList>
    </citation>
    <scope>NUCLEOTIDE SEQUENCE</scope>
    <source>
        <strain evidence="3">9144</strain>
    </source>
</reference>
<protein>
    <recommendedName>
        <fullName evidence="2">Stealth protein CR3 conserved region 3 domain-containing protein</fullName>
    </recommendedName>
</protein>
<dbReference type="EMBL" id="JARJCW010000002">
    <property type="protein sequence ID" value="KAJ7229184.1"/>
    <property type="molecule type" value="Genomic_DNA"/>
</dbReference>
<gene>
    <name evidence="3" type="ORF">GGX14DRAFT_417010</name>
</gene>
<dbReference type="InterPro" id="IPR031357">
    <property type="entry name" value="Stealth_CR3"/>
</dbReference>
<evidence type="ECO:0000259" key="2">
    <source>
        <dbReference type="Pfam" id="PF17102"/>
    </source>
</evidence>
<keyword evidence="4" id="KW-1185">Reference proteome</keyword>
<keyword evidence="1" id="KW-0808">Transferase</keyword>
<comment type="caution">
    <text evidence="3">The sequence shown here is derived from an EMBL/GenBank/DDBJ whole genome shotgun (WGS) entry which is preliminary data.</text>
</comment>
<evidence type="ECO:0000313" key="3">
    <source>
        <dbReference type="EMBL" id="KAJ7229184.1"/>
    </source>
</evidence>
<dbReference type="GO" id="GO:0003976">
    <property type="term" value="F:UDP-N-acetylglucosamine-lysosomal-enzyme N-acetylglucosaminephosphotransferase activity"/>
    <property type="evidence" value="ECO:0007669"/>
    <property type="project" value="TreeGrafter"/>
</dbReference>
<dbReference type="PANTHER" id="PTHR24045:SF0">
    <property type="entry name" value="N-ACETYLGLUCOSAMINE-1-PHOSPHOTRANSFERASE SUBUNITS ALPHA_BETA"/>
    <property type="match status" value="1"/>
</dbReference>
<evidence type="ECO:0000256" key="1">
    <source>
        <dbReference type="ARBA" id="ARBA00022679"/>
    </source>
</evidence>
<sequence>MAPATAESRKVSLHETNIGRWLGWINERGQETVKDTRFFQKGNQTYAGINDRRHWQHTPPAVAEDVVVPPKHANGTTPVGWRAFRPPDSYLARPFPVEPTVAQRLPCVDQWVAHGQACAWTSAEPLRLDALWTWINGSEPILAATRDQVVGAAMKKKKGRYQPVFLGSRTSHFRTHGEMINSMRSVLKSMPSELVQKYILLTADVAADDTEELRLGSVPTWLDLEAGVQVLHHSDVFRIPRSLLPTDGDIERQGHEWRDDIVPSFNSLAIESQLPNIPNLAPTIFYLNDDCFLLRPLSVADFETPLYGPVLRIQFDLGVKSRPPDSFGLFGDKEGEWPSLEFNQRFGKRSRRYLHHIAKVLSTPLMREAAAIWEDELARTAEARFRGHGPQVNLVYLVTWYNIEKHRESLLYSFIMLRVDADADGVISPAERSTLVAGLESGKVNVALREGGSPHYVALNLQRAGIAEPKETEYTWISSDGYPLIRTTRTKTSAHCAIDVKRCFAGSSSLGVFRRVAFEEPDCGDCLIAHLISKSGPVGLEAFLPHPQAPNATPPAALPAKRWQDAVFAPGLGREYAVDRM</sequence>
<dbReference type="GO" id="GO:0005794">
    <property type="term" value="C:Golgi apparatus"/>
    <property type="evidence" value="ECO:0007669"/>
    <property type="project" value="TreeGrafter"/>
</dbReference>
<organism evidence="3 4">
    <name type="scientific">Mycena pura</name>
    <dbReference type="NCBI Taxonomy" id="153505"/>
    <lineage>
        <taxon>Eukaryota</taxon>
        <taxon>Fungi</taxon>
        <taxon>Dikarya</taxon>
        <taxon>Basidiomycota</taxon>
        <taxon>Agaricomycotina</taxon>
        <taxon>Agaricomycetes</taxon>
        <taxon>Agaricomycetidae</taxon>
        <taxon>Agaricales</taxon>
        <taxon>Marasmiineae</taxon>
        <taxon>Mycenaceae</taxon>
        <taxon>Mycena</taxon>
    </lineage>
</organism>
<dbReference type="AlphaFoldDB" id="A0AAD7E593"/>
<proteinExistence type="predicted"/>
<dbReference type="PANTHER" id="PTHR24045">
    <property type="match status" value="1"/>
</dbReference>
<dbReference type="InterPro" id="IPR047141">
    <property type="entry name" value="Stealth"/>
</dbReference>
<dbReference type="GO" id="GO:0046835">
    <property type="term" value="P:carbohydrate phosphorylation"/>
    <property type="evidence" value="ECO:0007669"/>
    <property type="project" value="TreeGrafter"/>
</dbReference>
<name>A0AAD7E593_9AGAR</name>
<dbReference type="Proteomes" id="UP001219525">
    <property type="component" value="Unassembled WGS sequence"/>
</dbReference>
<feature type="domain" description="Stealth protein CR3 conserved region 3" evidence="2">
    <location>
        <begin position="355"/>
        <end position="403"/>
    </location>
</feature>
<dbReference type="Pfam" id="PF17102">
    <property type="entry name" value="Stealth_CR3"/>
    <property type="match status" value="1"/>
</dbReference>